<evidence type="ECO:0000313" key="3">
    <source>
        <dbReference type="Proteomes" id="UP000028058"/>
    </source>
</evidence>
<gene>
    <name evidence="2" type="ORF">SFRA_027820</name>
</gene>
<dbReference type="Pfam" id="PF03259">
    <property type="entry name" value="Robl_LC7"/>
    <property type="match status" value="1"/>
</dbReference>
<feature type="domain" description="Roadblock/LAMTOR2" evidence="1">
    <location>
        <begin position="8"/>
        <end position="99"/>
    </location>
</feature>
<dbReference type="PANTHER" id="PTHR36222:SF1">
    <property type="entry name" value="SERINE PROTEASE INHIBITOR RV3364C"/>
    <property type="match status" value="1"/>
</dbReference>
<dbReference type="InterPro" id="IPR004942">
    <property type="entry name" value="Roadblock/LAMTOR2_dom"/>
</dbReference>
<evidence type="ECO:0000259" key="1">
    <source>
        <dbReference type="SMART" id="SM00960"/>
    </source>
</evidence>
<dbReference type="EMBL" id="JNAD02000016">
    <property type="protein sequence ID" value="RKM91825.1"/>
    <property type="molecule type" value="Genomic_DNA"/>
</dbReference>
<evidence type="ECO:0000313" key="2">
    <source>
        <dbReference type="EMBL" id="RKM91825.1"/>
    </source>
</evidence>
<name>A0A420UWJ2_9ACTN</name>
<dbReference type="AlphaFoldDB" id="A0A420UWJ2"/>
<accession>A0A420UWJ2</accession>
<dbReference type="OrthoDB" id="4568655at2"/>
<proteinExistence type="predicted"/>
<dbReference type="SUPFAM" id="SSF103196">
    <property type="entry name" value="Roadblock/LC7 domain"/>
    <property type="match status" value="1"/>
</dbReference>
<dbReference type="Gene3D" id="3.30.450.30">
    <property type="entry name" value="Dynein light chain 2a, cytoplasmic"/>
    <property type="match status" value="1"/>
</dbReference>
<dbReference type="InterPro" id="IPR053141">
    <property type="entry name" value="Mycobact_SerProt_Inhib_Rv3364c"/>
</dbReference>
<sequence>MKSPAGRDWMVADVASVSGVRHVVVLSTDGLLMARSEGTGRDSADRLAAACSGLQSLAKGLGREFGTGSKAVIQQMVEFDGGFLFMVAAGQGSYLAVVTDAAVDPQLIAQQMRIQVNRIGSHLSSPPRQGAVS</sequence>
<organism evidence="2 3">
    <name type="scientific">Streptomyces xinghaiensis</name>
    <dbReference type="NCBI Taxonomy" id="1038928"/>
    <lineage>
        <taxon>Bacteria</taxon>
        <taxon>Bacillati</taxon>
        <taxon>Actinomycetota</taxon>
        <taxon>Actinomycetes</taxon>
        <taxon>Kitasatosporales</taxon>
        <taxon>Streptomycetaceae</taxon>
        <taxon>Streptomyces</taxon>
    </lineage>
</organism>
<dbReference type="PANTHER" id="PTHR36222">
    <property type="entry name" value="SERINE PROTEASE INHIBITOR RV3364C"/>
    <property type="match status" value="1"/>
</dbReference>
<keyword evidence="3" id="KW-1185">Reference proteome</keyword>
<dbReference type="SMART" id="SM00960">
    <property type="entry name" value="Robl_LC7"/>
    <property type="match status" value="1"/>
</dbReference>
<comment type="caution">
    <text evidence="2">The sequence shown here is derived from an EMBL/GenBank/DDBJ whole genome shotgun (WGS) entry which is preliminary data.</text>
</comment>
<dbReference type="Proteomes" id="UP000028058">
    <property type="component" value="Unassembled WGS sequence"/>
</dbReference>
<reference evidence="2 3" key="1">
    <citation type="journal article" date="2014" name="Genome Announc.">
        <title>Draft Genome Sequence of Streptomyces fradiae ATCC 19609, a Strain Highly Sensitive to Antibiotics.</title>
        <authorList>
            <person name="Bekker O.B."/>
            <person name="Klimina K.M."/>
            <person name="Vatlin A.A."/>
            <person name="Zakharevich N.V."/>
            <person name="Kasianov A.S."/>
            <person name="Danilenko V.N."/>
        </authorList>
    </citation>
    <scope>NUCLEOTIDE SEQUENCE [LARGE SCALE GENOMIC DNA]</scope>
    <source>
        <strain evidence="2 3">ATCC 19609</strain>
    </source>
</reference>
<protein>
    <submittedName>
        <fullName evidence="2">Roadblock/LC7 domain-containing protein</fullName>
    </submittedName>
</protein>